<keyword evidence="2" id="KW-0472">Membrane</keyword>
<evidence type="ECO:0000256" key="2">
    <source>
        <dbReference type="SAM" id="Phobius"/>
    </source>
</evidence>
<sequence>MRFNSTLTFIFIFILIAVGSGIISGLKGYTLGHEALQEVSQPDIRRGERKLNNEDDSSSGQDALVSEADLLEEVNEKMDRSSERAVPLAEDAED</sequence>
<evidence type="ECO:0000313" key="3">
    <source>
        <dbReference type="EMBL" id="QDZ39021.1"/>
    </source>
</evidence>
<gene>
    <name evidence="3" type="ORF">FRE64_03150</name>
</gene>
<keyword evidence="4" id="KW-1185">Reference proteome</keyword>
<feature type="region of interest" description="Disordered" evidence="1">
    <location>
        <begin position="75"/>
        <end position="94"/>
    </location>
</feature>
<name>A0A5B8NKH5_9CHRO</name>
<dbReference type="AlphaFoldDB" id="A0A5B8NKH5"/>
<organism evidence="3 4">
    <name type="scientific">Euhalothece natronophila Z-M001</name>
    <dbReference type="NCBI Taxonomy" id="522448"/>
    <lineage>
        <taxon>Bacteria</taxon>
        <taxon>Bacillati</taxon>
        <taxon>Cyanobacteriota</taxon>
        <taxon>Cyanophyceae</taxon>
        <taxon>Oscillatoriophycideae</taxon>
        <taxon>Chroococcales</taxon>
        <taxon>Halothecacae</taxon>
        <taxon>Halothece cluster</taxon>
        <taxon>Euhalothece</taxon>
    </lineage>
</organism>
<feature type="transmembrane region" description="Helical" evidence="2">
    <location>
        <begin position="6"/>
        <end position="26"/>
    </location>
</feature>
<feature type="compositionally biased region" description="Basic and acidic residues" evidence="1">
    <location>
        <begin position="43"/>
        <end position="53"/>
    </location>
</feature>
<keyword evidence="2" id="KW-1133">Transmembrane helix</keyword>
<evidence type="ECO:0000313" key="4">
    <source>
        <dbReference type="Proteomes" id="UP000318453"/>
    </source>
</evidence>
<accession>A0A5B8NKH5</accession>
<dbReference type="Proteomes" id="UP000318453">
    <property type="component" value="Chromosome"/>
</dbReference>
<dbReference type="KEGG" id="enn:FRE64_03150"/>
<dbReference type="EMBL" id="CP042326">
    <property type="protein sequence ID" value="QDZ39021.1"/>
    <property type="molecule type" value="Genomic_DNA"/>
</dbReference>
<dbReference type="RefSeq" id="WP_146294630.1">
    <property type="nucleotide sequence ID" value="NZ_CP042326.1"/>
</dbReference>
<protein>
    <submittedName>
        <fullName evidence="3">Uncharacterized protein</fullName>
    </submittedName>
</protein>
<proteinExistence type="predicted"/>
<feature type="region of interest" description="Disordered" evidence="1">
    <location>
        <begin position="42"/>
        <end position="66"/>
    </location>
</feature>
<reference evidence="3" key="1">
    <citation type="submission" date="2019-08" db="EMBL/GenBank/DDBJ databases">
        <title>Carotenoids and Carotenoid Binding Proteins in the Halophilic Cyanobacterium Euhalothece sp. ZM00.</title>
        <authorList>
            <person name="Cho S.M."/>
            <person name="Song J.Y."/>
            <person name="Park Y.-I."/>
        </authorList>
    </citation>
    <scope>NUCLEOTIDE SEQUENCE [LARGE SCALE GENOMIC DNA]</scope>
    <source>
        <strain evidence="3">Z-M001</strain>
    </source>
</reference>
<evidence type="ECO:0000256" key="1">
    <source>
        <dbReference type="SAM" id="MobiDB-lite"/>
    </source>
</evidence>
<keyword evidence="2" id="KW-0812">Transmembrane</keyword>
<dbReference type="OrthoDB" id="467587at2"/>